<sequence length="289" mass="33417">MNPIIFWHDRWLDEGPCLKIRFPRLNALDENTNFRLNERLAEIDGSCVLSSAWRSSPRGRSCNKLNSLYSITESRSLNSGALDGWKWTLGSGKDFTAKTLSVMVDSILLEPYHYEQKFKWNSWVPRKINIFAWRVFNDRLSLFVNLDNRGLDVGSVLCPFCSNAPEDANHLLTCCPRVLTIWRKVFSWWKMDFPSNLSLSLLASSAAHLPHNKAVVKVFQGVCLIALWCIWYWRNRLVHEVAENRASILSEDCFSKIQSLSLLWMSSRCPKKNIFWDNWILMPDVVGIG</sequence>
<dbReference type="Pfam" id="PF13966">
    <property type="entry name" value="zf-RVT"/>
    <property type="match status" value="1"/>
</dbReference>
<evidence type="ECO:0000313" key="2">
    <source>
        <dbReference type="EMBL" id="GJT70708.1"/>
    </source>
</evidence>
<dbReference type="Proteomes" id="UP001151760">
    <property type="component" value="Unassembled WGS sequence"/>
</dbReference>
<evidence type="ECO:0000313" key="3">
    <source>
        <dbReference type="Proteomes" id="UP001151760"/>
    </source>
</evidence>
<accession>A0ABQ5G501</accession>
<dbReference type="EMBL" id="BQNB010018102">
    <property type="protein sequence ID" value="GJT70708.1"/>
    <property type="molecule type" value="Genomic_DNA"/>
</dbReference>
<organism evidence="2 3">
    <name type="scientific">Tanacetum coccineum</name>
    <dbReference type="NCBI Taxonomy" id="301880"/>
    <lineage>
        <taxon>Eukaryota</taxon>
        <taxon>Viridiplantae</taxon>
        <taxon>Streptophyta</taxon>
        <taxon>Embryophyta</taxon>
        <taxon>Tracheophyta</taxon>
        <taxon>Spermatophyta</taxon>
        <taxon>Magnoliopsida</taxon>
        <taxon>eudicotyledons</taxon>
        <taxon>Gunneridae</taxon>
        <taxon>Pentapetalae</taxon>
        <taxon>asterids</taxon>
        <taxon>campanulids</taxon>
        <taxon>Asterales</taxon>
        <taxon>Asteraceae</taxon>
        <taxon>Asteroideae</taxon>
        <taxon>Anthemideae</taxon>
        <taxon>Anthemidinae</taxon>
        <taxon>Tanacetum</taxon>
    </lineage>
</organism>
<keyword evidence="2" id="KW-0808">Transferase</keyword>
<dbReference type="PANTHER" id="PTHR36617:SF16">
    <property type="entry name" value="OS04G0516500 PROTEIN"/>
    <property type="match status" value="1"/>
</dbReference>
<dbReference type="PANTHER" id="PTHR36617">
    <property type="entry name" value="PROTEIN, PUTATIVE-RELATED"/>
    <property type="match status" value="1"/>
</dbReference>
<reference evidence="2" key="1">
    <citation type="journal article" date="2022" name="Int. J. Mol. Sci.">
        <title>Draft Genome of Tanacetum Coccineum: Genomic Comparison of Closely Related Tanacetum-Family Plants.</title>
        <authorList>
            <person name="Yamashiro T."/>
            <person name="Shiraishi A."/>
            <person name="Nakayama K."/>
            <person name="Satake H."/>
        </authorList>
    </citation>
    <scope>NUCLEOTIDE SEQUENCE</scope>
</reference>
<name>A0ABQ5G501_9ASTR</name>
<reference evidence="2" key="2">
    <citation type="submission" date="2022-01" db="EMBL/GenBank/DDBJ databases">
        <authorList>
            <person name="Yamashiro T."/>
            <person name="Shiraishi A."/>
            <person name="Satake H."/>
            <person name="Nakayama K."/>
        </authorList>
    </citation>
    <scope>NUCLEOTIDE SEQUENCE</scope>
</reference>
<comment type="caution">
    <text evidence="2">The sequence shown here is derived from an EMBL/GenBank/DDBJ whole genome shotgun (WGS) entry which is preliminary data.</text>
</comment>
<protein>
    <submittedName>
        <fullName evidence="2">RNA-directed DNA polymerase, eukaryota, reverse transcriptase zinc-binding domain protein</fullName>
    </submittedName>
</protein>
<keyword evidence="3" id="KW-1185">Reference proteome</keyword>
<feature type="domain" description="Reverse transcriptase zinc-binding" evidence="1">
    <location>
        <begin position="116"/>
        <end position="182"/>
    </location>
</feature>
<dbReference type="InterPro" id="IPR026960">
    <property type="entry name" value="RVT-Znf"/>
</dbReference>
<keyword evidence="2" id="KW-0695">RNA-directed DNA polymerase</keyword>
<proteinExistence type="predicted"/>
<evidence type="ECO:0000259" key="1">
    <source>
        <dbReference type="Pfam" id="PF13966"/>
    </source>
</evidence>
<dbReference type="GO" id="GO:0003964">
    <property type="term" value="F:RNA-directed DNA polymerase activity"/>
    <property type="evidence" value="ECO:0007669"/>
    <property type="project" value="UniProtKB-KW"/>
</dbReference>
<gene>
    <name evidence="2" type="ORF">Tco_1029994</name>
</gene>
<keyword evidence="2" id="KW-0548">Nucleotidyltransferase</keyword>